<feature type="compositionally biased region" description="Basic and acidic residues" evidence="4">
    <location>
        <begin position="860"/>
        <end position="870"/>
    </location>
</feature>
<evidence type="ECO:0000256" key="3">
    <source>
        <dbReference type="PROSITE-ProRule" id="PRU00023"/>
    </source>
</evidence>
<feature type="compositionally biased region" description="Basic and acidic residues" evidence="4">
    <location>
        <begin position="379"/>
        <end position="389"/>
    </location>
</feature>
<sequence>MSESDLKEGQPGPPPDSPVEQLLTHEAAANNDIARLSDLVQEGSPLVGPDTRETPLHAAAKKGAMDALRWLLDNGTVSPLEKAGNGNTAAHYAAVYGHLEALKLLIEHDPELSTQVVSQVDESGLSLISLATLQGDEEMTGWLVDNFPEVGDIPNLNGDLAVHFAAAQGHLGILKLLVRQYGKEILEKQDKNSTKPVYFASQEGRLAVLDYLINELGIDPVAREKSGISSVHAAVQAGRYKAVKWLVSKLGAKYILDKTIDGATPLHMAAAQGHTDILRYLLENVENKNDVNALDHIHATPAHDAAEYGQMESMLLLLKNGADITIKDTENKTPYDLAMEQSHPEVAAMIADLRDNGPMVLAKYEKKKRSSSQESLQRTNERGVEDDPKQLVMSEEDEIEHTLGPNGDLYAKPRKRRHRHRSRQRSGEDLHNDPSYAPVKPKNTVYDAMPPLEDPTYASPNHETTSNYSRPSRVRHYRDSDSEITSISSRYRGSYEHRNNPPTHTHTHNPNMVGTIFQGFYPPYGPGGVGGGGGGGGYNYLPLPHHLRRGPHSSASSVRSSKTGVSRRQGYPHPMVQYPYGHYPTPYPSYGYPYPHYGQSQASAPGQMMYYYYPPPKGRRHKLRRKKLRSRQPSRDPSPPGGIPKKHTDADMGYGPAVVQNRDEGSVVGGAKSKRGKASSNQGFHPQAPPITVTDTNTAQQGDAVVNFDGNFIMMKKSDTTDGIQELGGTTLITAKSPKHYDGRWDEFIMTDSEPEHEVDENHCVAFAAESVAILAIGCVSGLRGLRKLRKGAEGSQPDRAYLSSAWDEPPMPTKNRGSRTHSRQDSLTGLADPSLKDVTPEDFAAERGDGRAGGMGRLKHGEEEQKEGAAHIANTPKNKKAGKKEEIELKYRSASAEALDKQPQSELLAGEMERQRNASVSRNFGQKMLFNALGARESSMLDIATTSLTGSRNPSADEAEGSYDEFDETINMVQGIRTRDNKRKNSAKKSDGSSTPERGLEAGERPKSAGRKERQRAKEEERARKEREKEEKKKEKMNAKKEKQKKKEDEKRMRQEARERSREATPPRRPATPKKSPSVPTRAAPLPPKSAKSTAAGLKNRATLHNSLQTVLRCVGFPLSFVERGSTSQEASVFSVWGKGFWGVTIRETLLVSPTEETRAPSISPCLFPAQQTEGTTEAGVFLHSPGEGGEPGISETASWREATLRSSPTQPTRSTALSKQTSRETGREAKQTPASLLRSKPPLGTTAADRGAIQRRNQYFGNSDSEEEESVISAPKWKSNKPVQKPKPSVEKEVESDIADLDAVLAELEGIQTGDLLSWLEPNKVTDIDKAEESGESEDSLPLVVPTAPKRPNNKRPSPPRSRAFGFSPQTKPVVTGAGEDTDTPPPSSATTESNFPSQPQLEEGQNSFPNQRDSEVPLADVSSLQRTKHGSPHPGRRRGRANEGGYYYL</sequence>
<feature type="region of interest" description="Disordered" evidence="4">
    <location>
        <begin position="365"/>
        <end position="487"/>
    </location>
</feature>
<feature type="repeat" description="ANK" evidence="3">
    <location>
        <begin position="261"/>
        <end position="293"/>
    </location>
</feature>
<evidence type="ECO:0000313" key="5">
    <source>
        <dbReference type="EMBL" id="CAI8009295.1"/>
    </source>
</evidence>
<feature type="region of interest" description="Disordered" evidence="4">
    <location>
        <begin position="667"/>
        <end position="695"/>
    </location>
</feature>
<evidence type="ECO:0000313" key="6">
    <source>
        <dbReference type="Proteomes" id="UP001174909"/>
    </source>
</evidence>
<feature type="region of interest" description="Disordered" evidence="4">
    <location>
        <begin position="1330"/>
        <end position="1452"/>
    </location>
</feature>
<feature type="repeat" description="ANK" evidence="3">
    <location>
        <begin position="297"/>
        <end position="329"/>
    </location>
</feature>
<feature type="region of interest" description="Disordered" evidence="4">
    <location>
        <begin position="614"/>
        <end position="652"/>
    </location>
</feature>
<evidence type="ECO:0000256" key="1">
    <source>
        <dbReference type="ARBA" id="ARBA00022737"/>
    </source>
</evidence>
<protein>
    <submittedName>
        <fullName evidence="5">Espin</fullName>
    </submittedName>
</protein>
<feature type="region of interest" description="Disordered" evidence="4">
    <location>
        <begin position="548"/>
        <end position="572"/>
    </location>
</feature>
<dbReference type="PANTHER" id="PTHR24198:SF165">
    <property type="entry name" value="ANKYRIN REPEAT-CONTAINING PROTEIN-RELATED"/>
    <property type="match status" value="1"/>
</dbReference>
<evidence type="ECO:0000256" key="4">
    <source>
        <dbReference type="SAM" id="MobiDB-lite"/>
    </source>
</evidence>
<feature type="compositionally biased region" description="Basic residues" evidence="4">
    <location>
        <begin position="617"/>
        <end position="632"/>
    </location>
</feature>
<feature type="compositionally biased region" description="Basic and acidic residues" evidence="4">
    <location>
        <begin position="835"/>
        <end position="851"/>
    </location>
</feature>
<feature type="compositionally biased region" description="Polar residues" evidence="4">
    <location>
        <begin position="458"/>
        <end position="470"/>
    </location>
</feature>
<name>A0AA35WC49_GEOBA</name>
<feature type="compositionally biased region" description="Basic residues" evidence="4">
    <location>
        <begin position="1429"/>
        <end position="1442"/>
    </location>
</feature>
<feature type="region of interest" description="Disordered" evidence="4">
    <location>
        <begin position="1"/>
        <end position="20"/>
    </location>
</feature>
<feature type="region of interest" description="Disordered" evidence="4">
    <location>
        <begin position="1202"/>
        <end position="1296"/>
    </location>
</feature>
<dbReference type="InterPro" id="IPR002110">
    <property type="entry name" value="Ankyrin_rpt"/>
</dbReference>
<feature type="compositionally biased region" description="Polar residues" evidence="4">
    <location>
        <begin position="946"/>
        <end position="955"/>
    </location>
</feature>
<dbReference type="Pfam" id="PF12796">
    <property type="entry name" value="Ank_2"/>
    <property type="match status" value="3"/>
</dbReference>
<dbReference type="Proteomes" id="UP001174909">
    <property type="component" value="Unassembled WGS sequence"/>
</dbReference>
<dbReference type="PANTHER" id="PTHR24198">
    <property type="entry name" value="ANKYRIN REPEAT AND PROTEIN KINASE DOMAIN-CONTAINING PROTEIN"/>
    <property type="match status" value="1"/>
</dbReference>
<dbReference type="PRINTS" id="PR01415">
    <property type="entry name" value="ANKYRIN"/>
</dbReference>
<comment type="caution">
    <text evidence="5">The sequence shown here is derived from an EMBL/GenBank/DDBJ whole genome shotgun (WGS) entry which is preliminary data.</text>
</comment>
<reference evidence="5" key="1">
    <citation type="submission" date="2023-03" db="EMBL/GenBank/DDBJ databases">
        <authorList>
            <person name="Steffen K."/>
            <person name="Cardenas P."/>
        </authorList>
    </citation>
    <scope>NUCLEOTIDE SEQUENCE</scope>
</reference>
<proteinExistence type="predicted"/>
<feature type="region of interest" description="Disordered" evidence="4">
    <location>
        <begin position="946"/>
        <end position="1096"/>
    </location>
</feature>
<dbReference type="EMBL" id="CASHTH010000942">
    <property type="protein sequence ID" value="CAI8009295.1"/>
    <property type="molecule type" value="Genomic_DNA"/>
</dbReference>
<feature type="compositionally biased region" description="Basic and acidic residues" evidence="4">
    <location>
        <begin position="999"/>
        <end position="1067"/>
    </location>
</feature>
<feature type="region of interest" description="Disordered" evidence="4">
    <location>
        <begin position="791"/>
        <end position="884"/>
    </location>
</feature>
<feature type="compositionally biased region" description="Basic residues" evidence="4">
    <location>
        <begin position="412"/>
        <end position="424"/>
    </location>
</feature>
<feature type="compositionally biased region" description="Polar residues" evidence="4">
    <location>
        <begin position="553"/>
        <end position="566"/>
    </location>
</feature>
<dbReference type="PROSITE" id="PS50088">
    <property type="entry name" value="ANK_REPEAT"/>
    <property type="match status" value="4"/>
</dbReference>
<dbReference type="SUPFAM" id="SSF48403">
    <property type="entry name" value="Ankyrin repeat"/>
    <property type="match status" value="2"/>
</dbReference>
<feature type="repeat" description="ANK" evidence="3">
    <location>
        <begin position="85"/>
        <end position="117"/>
    </location>
</feature>
<dbReference type="InterPro" id="IPR036770">
    <property type="entry name" value="Ankyrin_rpt-contain_sf"/>
</dbReference>
<accession>A0AA35WC49</accession>
<feature type="compositionally biased region" description="Polar residues" evidence="4">
    <location>
        <begin position="1397"/>
        <end position="1414"/>
    </location>
</feature>
<dbReference type="Gene3D" id="1.25.40.20">
    <property type="entry name" value="Ankyrin repeat-containing domain"/>
    <property type="match status" value="1"/>
</dbReference>
<keyword evidence="6" id="KW-1185">Reference proteome</keyword>
<feature type="repeat" description="ANK" evidence="3">
    <location>
        <begin position="51"/>
        <end position="75"/>
    </location>
</feature>
<feature type="compositionally biased region" description="Polar residues" evidence="4">
    <location>
        <begin position="1206"/>
        <end position="1222"/>
    </location>
</feature>
<gene>
    <name evidence="5" type="ORF">GBAR_LOCUS6268</name>
</gene>
<dbReference type="SMART" id="SM00248">
    <property type="entry name" value="ANK"/>
    <property type="match status" value="9"/>
</dbReference>
<dbReference type="PROSITE" id="PS50297">
    <property type="entry name" value="ANK_REP_REGION"/>
    <property type="match status" value="4"/>
</dbReference>
<keyword evidence="1" id="KW-0677">Repeat</keyword>
<feature type="compositionally biased region" description="Acidic residues" evidence="4">
    <location>
        <begin position="958"/>
        <end position="969"/>
    </location>
</feature>
<organism evidence="5 6">
    <name type="scientific">Geodia barretti</name>
    <name type="common">Barrett's horny sponge</name>
    <dbReference type="NCBI Taxonomy" id="519541"/>
    <lineage>
        <taxon>Eukaryota</taxon>
        <taxon>Metazoa</taxon>
        <taxon>Porifera</taxon>
        <taxon>Demospongiae</taxon>
        <taxon>Heteroscleromorpha</taxon>
        <taxon>Tetractinellida</taxon>
        <taxon>Astrophorina</taxon>
        <taxon>Geodiidae</taxon>
        <taxon>Geodia</taxon>
    </lineage>
</organism>
<keyword evidence="2 3" id="KW-0040">ANK repeat</keyword>
<feature type="compositionally biased region" description="Basic and acidic residues" evidence="4">
    <location>
        <begin position="1223"/>
        <end position="1232"/>
    </location>
</feature>
<evidence type="ECO:0000256" key="2">
    <source>
        <dbReference type="ARBA" id="ARBA00023043"/>
    </source>
</evidence>